<keyword evidence="5" id="KW-1185">Reference proteome</keyword>
<organism evidence="4 5">
    <name type="scientific">Necator americanus</name>
    <name type="common">Human hookworm</name>
    <dbReference type="NCBI Taxonomy" id="51031"/>
    <lineage>
        <taxon>Eukaryota</taxon>
        <taxon>Metazoa</taxon>
        <taxon>Ecdysozoa</taxon>
        <taxon>Nematoda</taxon>
        <taxon>Chromadorea</taxon>
        <taxon>Rhabditida</taxon>
        <taxon>Rhabditina</taxon>
        <taxon>Rhabditomorpha</taxon>
        <taxon>Strongyloidea</taxon>
        <taxon>Ancylostomatidae</taxon>
        <taxon>Bunostominae</taxon>
        <taxon>Necator</taxon>
    </lineage>
</organism>
<evidence type="ECO:0000259" key="3">
    <source>
        <dbReference type="Pfam" id="PF14746"/>
    </source>
</evidence>
<dbReference type="Pfam" id="PF14746">
    <property type="entry name" value="WASH-7_C"/>
    <property type="match status" value="2"/>
</dbReference>
<dbReference type="GO" id="GO:0016197">
    <property type="term" value="P:endosomal transport"/>
    <property type="evidence" value="ECO:0007669"/>
    <property type="project" value="TreeGrafter"/>
</dbReference>
<keyword evidence="1" id="KW-1133">Transmembrane helix</keyword>
<dbReference type="Proteomes" id="UP000053676">
    <property type="component" value="Unassembled WGS sequence"/>
</dbReference>
<accession>W2SWZ7</accession>
<evidence type="ECO:0008006" key="6">
    <source>
        <dbReference type="Google" id="ProtNLM"/>
    </source>
</evidence>
<dbReference type="KEGG" id="nai:NECAME_04119"/>
<keyword evidence="1" id="KW-0812">Transmembrane</keyword>
<dbReference type="EMBL" id="KI660376">
    <property type="protein sequence ID" value="ETN74254.1"/>
    <property type="molecule type" value="Genomic_DNA"/>
</dbReference>
<feature type="domain" description="WASH complex subunit 7 C-terminal" evidence="3">
    <location>
        <begin position="205"/>
        <end position="279"/>
    </location>
</feature>
<dbReference type="STRING" id="51031.W2SWZ7"/>
<dbReference type="OrthoDB" id="10261210at2759"/>
<dbReference type="GO" id="GO:0071203">
    <property type="term" value="C:WASH complex"/>
    <property type="evidence" value="ECO:0007669"/>
    <property type="project" value="InterPro"/>
</dbReference>
<feature type="transmembrane region" description="Helical" evidence="1">
    <location>
        <begin position="113"/>
        <end position="132"/>
    </location>
</feature>
<reference evidence="5" key="1">
    <citation type="journal article" date="2014" name="Nat. Genet.">
        <title>Genome of the human hookworm Necator americanus.</title>
        <authorList>
            <person name="Tang Y.T."/>
            <person name="Gao X."/>
            <person name="Rosa B.A."/>
            <person name="Abubucker S."/>
            <person name="Hallsworth-Pepin K."/>
            <person name="Martin J."/>
            <person name="Tyagi R."/>
            <person name="Heizer E."/>
            <person name="Zhang X."/>
            <person name="Bhonagiri-Palsikar V."/>
            <person name="Minx P."/>
            <person name="Warren W.C."/>
            <person name="Wang Q."/>
            <person name="Zhan B."/>
            <person name="Hotez P.J."/>
            <person name="Sternberg P.W."/>
            <person name="Dougall A."/>
            <person name="Gaze S.T."/>
            <person name="Mulvenna J."/>
            <person name="Sotillo J."/>
            <person name="Ranganathan S."/>
            <person name="Rabelo E.M."/>
            <person name="Wilson R.K."/>
            <person name="Felgner P.L."/>
            <person name="Bethony J."/>
            <person name="Hawdon J.M."/>
            <person name="Gasser R.B."/>
            <person name="Loukas A."/>
            <person name="Mitreva M."/>
        </authorList>
    </citation>
    <scope>NUCLEOTIDE SEQUENCE [LARGE SCALE GENOMIC DNA]</scope>
</reference>
<gene>
    <name evidence="4" type="ORF">NECAME_04119</name>
</gene>
<sequence length="286" mass="32934">MLSKGRVCVVTEYPPRRAEQFNLAFSQIATQEEEPTYMDRFRILITQMGNALGFVRSMSSAASVVASQMKSYDTVEDEIVIPDTDGDTPLQTLKELLSDLRDQANKNRDFTKACSYAYLLFMMLVEVFRTAFIDNSKFSHLMDFYVAVPALTVNYVEHMLVCRDRLKKRAQLHKQTTFTDDGFTMGLYLQSLSTNKNQLFSIPALAYILTVLNLWPQFSTLNWFRSIAKKCAVDYEALTEELKSSKDPRNVHLKAARLQAFEREFKLLSYTFQSARVFFSIDDDVE</sequence>
<dbReference type="Pfam" id="PF14744">
    <property type="entry name" value="WASH-7_mid"/>
    <property type="match status" value="1"/>
</dbReference>
<dbReference type="GO" id="GO:0005768">
    <property type="term" value="C:endosome"/>
    <property type="evidence" value="ECO:0007669"/>
    <property type="project" value="TreeGrafter"/>
</dbReference>
<dbReference type="GO" id="GO:0007032">
    <property type="term" value="P:endosome organization"/>
    <property type="evidence" value="ECO:0007669"/>
    <property type="project" value="TreeGrafter"/>
</dbReference>
<dbReference type="AlphaFoldDB" id="W2SWZ7"/>
<dbReference type="OMA" id="DDGFTMG"/>
<evidence type="ECO:0000259" key="2">
    <source>
        <dbReference type="Pfam" id="PF14744"/>
    </source>
</evidence>
<evidence type="ECO:0000313" key="5">
    <source>
        <dbReference type="Proteomes" id="UP000053676"/>
    </source>
</evidence>
<evidence type="ECO:0000256" key="1">
    <source>
        <dbReference type="SAM" id="Phobius"/>
    </source>
</evidence>
<proteinExistence type="predicted"/>
<dbReference type="InterPro" id="IPR027307">
    <property type="entry name" value="WASH7"/>
</dbReference>
<feature type="domain" description="WASH complex subunit 7 C-terminal" evidence="3">
    <location>
        <begin position="110"/>
        <end position="192"/>
    </location>
</feature>
<evidence type="ECO:0000313" key="4">
    <source>
        <dbReference type="EMBL" id="ETN74254.1"/>
    </source>
</evidence>
<feature type="domain" description="WASH complex subunit 7 central" evidence="2">
    <location>
        <begin position="11"/>
        <end position="72"/>
    </location>
</feature>
<protein>
    <recommendedName>
        <fullName evidence="6">WASH complex subunit 7 central domain-containing protein</fullName>
    </recommendedName>
</protein>
<dbReference type="PANTHER" id="PTHR31409:SF0">
    <property type="entry name" value="WASH COMPLEX SUBUNIT 4"/>
    <property type="match status" value="1"/>
</dbReference>
<name>W2SWZ7_NECAM</name>
<keyword evidence="1" id="KW-0472">Membrane</keyword>
<dbReference type="InterPro" id="IPR028282">
    <property type="entry name" value="WASH-7_central"/>
</dbReference>
<dbReference type="InterPro" id="IPR028283">
    <property type="entry name" value="WASH-7_C"/>
</dbReference>
<dbReference type="PANTHER" id="PTHR31409">
    <property type="entry name" value="WASH COMPLEX SUBUNIT 4"/>
    <property type="match status" value="1"/>
</dbReference>